<dbReference type="EMBL" id="CAFAAD010000059">
    <property type="protein sequence ID" value="CAB4791998.1"/>
    <property type="molecule type" value="Genomic_DNA"/>
</dbReference>
<evidence type="ECO:0000313" key="5">
    <source>
        <dbReference type="EMBL" id="CAB4791998.1"/>
    </source>
</evidence>
<feature type="region of interest" description="Disordered" evidence="1">
    <location>
        <begin position="187"/>
        <end position="208"/>
    </location>
</feature>
<organism evidence="2">
    <name type="scientific">freshwater metagenome</name>
    <dbReference type="NCBI Taxonomy" id="449393"/>
    <lineage>
        <taxon>unclassified sequences</taxon>
        <taxon>metagenomes</taxon>
        <taxon>ecological metagenomes</taxon>
    </lineage>
</organism>
<name>A0A6J5ZVM7_9ZZZZ</name>
<dbReference type="EMBL" id="CAFBOK010000167">
    <property type="protein sequence ID" value="CAB4991812.1"/>
    <property type="molecule type" value="Genomic_DNA"/>
</dbReference>
<evidence type="ECO:0000313" key="8">
    <source>
        <dbReference type="EMBL" id="CAB4991812.1"/>
    </source>
</evidence>
<evidence type="ECO:0000313" key="4">
    <source>
        <dbReference type="EMBL" id="CAB4701650.1"/>
    </source>
</evidence>
<proteinExistence type="predicted"/>
<dbReference type="EMBL" id="CAESAL010000091">
    <property type="protein sequence ID" value="CAB4346115.1"/>
    <property type="molecule type" value="Genomic_DNA"/>
</dbReference>
<evidence type="ECO:0000313" key="6">
    <source>
        <dbReference type="EMBL" id="CAB4802170.1"/>
    </source>
</evidence>
<evidence type="ECO:0000313" key="3">
    <source>
        <dbReference type="EMBL" id="CAB4624760.1"/>
    </source>
</evidence>
<dbReference type="EMBL" id="CAFBNJ010000188">
    <property type="protein sequence ID" value="CAB4966908.1"/>
    <property type="molecule type" value="Genomic_DNA"/>
</dbReference>
<protein>
    <submittedName>
        <fullName evidence="2">Unannotated protein</fullName>
    </submittedName>
</protein>
<accession>A0A6J5ZVM7</accession>
<evidence type="ECO:0000256" key="1">
    <source>
        <dbReference type="SAM" id="MobiDB-lite"/>
    </source>
</evidence>
<dbReference type="EMBL" id="CAFAAM010000071">
    <property type="protein sequence ID" value="CAB4802170.1"/>
    <property type="molecule type" value="Genomic_DNA"/>
</dbReference>
<dbReference type="AlphaFoldDB" id="A0A6J5ZVM7"/>
<evidence type="ECO:0000313" key="2">
    <source>
        <dbReference type="EMBL" id="CAB4346115.1"/>
    </source>
</evidence>
<dbReference type="EMBL" id="CAEZVC010000064">
    <property type="protein sequence ID" value="CAB4624760.1"/>
    <property type="molecule type" value="Genomic_DNA"/>
</dbReference>
<gene>
    <name evidence="3" type="ORF">UFOPK1906_01092</name>
    <name evidence="4" type="ORF">UFOPK2624_00580</name>
    <name evidence="5" type="ORF">UFOPK2969_00915</name>
    <name evidence="6" type="ORF">UFOPK3010_00665</name>
    <name evidence="2" type="ORF">UFOPK3331_01730</name>
    <name evidence="7" type="ORF">UFOPK3785_02071</name>
    <name evidence="8" type="ORF">UFOPK3927_01344</name>
</gene>
<evidence type="ECO:0000313" key="7">
    <source>
        <dbReference type="EMBL" id="CAB4966908.1"/>
    </source>
</evidence>
<dbReference type="EMBL" id="CAEZXY010000016">
    <property type="protein sequence ID" value="CAB4701650.1"/>
    <property type="molecule type" value="Genomic_DNA"/>
</dbReference>
<sequence length="208" mass="21870">MPLPLARKGTLNLSGRPTPPHKCRNNFFGILWSMKKLTKVALSVFVFALCLSGLSVLSAGVSQAQLGTGRISLSRTAITLDDSQQQSISLDLDEPINCNPSSPSPCSVVLDFTSSIPAGMSVSPSSIQWASNEWLQVKTLTLSVTDFSVFTSGQVVHLAAIAASSSEYYSGYSVDIELTVHGTQTTLTTAPPTTTATSSDPVAPAFTG</sequence>
<reference evidence="2" key="1">
    <citation type="submission" date="2020-05" db="EMBL/GenBank/DDBJ databases">
        <authorList>
            <person name="Chiriac C."/>
            <person name="Salcher M."/>
            <person name="Ghai R."/>
            <person name="Kavagutti S V."/>
        </authorList>
    </citation>
    <scope>NUCLEOTIDE SEQUENCE</scope>
</reference>